<feature type="domain" description="SLH" evidence="1">
    <location>
        <begin position="146"/>
        <end position="208"/>
    </location>
</feature>
<keyword evidence="3" id="KW-1185">Reference proteome</keyword>
<protein>
    <submittedName>
        <fullName evidence="2">S-layer homology domain-containing protein</fullName>
    </submittedName>
</protein>
<dbReference type="SUPFAM" id="SSF69304">
    <property type="entry name" value="Tricorn protease N-terminal domain"/>
    <property type="match status" value="1"/>
</dbReference>
<evidence type="ECO:0000259" key="1">
    <source>
        <dbReference type="PROSITE" id="PS51272"/>
    </source>
</evidence>
<dbReference type="Proteomes" id="UP001231941">
    <property type="component" value="Unassembled WGS sequence"/>
</dbReference>
<dbReference type="PROSITE" id="PS51272">
    <property type="entry name" value="SLH"/>
    <property type="match status" value="2"/>
</dbReference>
<dbReference type="EMBL" id="JAVAMP010000012">
    <property type="protein sequence ID" value="MDP5276167.1"/>
    <property type="molecule type" value="Genomic_DNA"/>
</dbReference>
<dbReference type="InterPro" id="IPR051465">
    <property type="entry name" value="Cell_Envelope_Struct_Comp"/>
</dbReference>
<feature type="domain" description="SLH" evidence="1">
    <location>
        <begin position="28"/>
        <end position="91"/>
    </location>
</feature>
<comment type="caution">
    <text evidence="2">The sequence shown here is derived from an EMBL/GenBank/DDBJ whole genome shotgun (WGS) entry which is preliminary data.</text>
</comment>
<evidence type="ECO:0000313" key="3">
    <source>
        <dbReference type="Proteomes" id="UP001231941"/>
    </source>
</evidence>
<dbReference type="Pfam" id="PF00395">
    <property type="entry name" value="SLH"/>
    <property type="match status" value="2"/>
</dbReference>
<dbReference type="RefSeq" id="WP_305993478.1">
    <property type="nucleotide sequence ID" value="NZ_JAVAMP010000012.1"/>
</dbReference>
<organism evidence="2 3">
    <name type="scientific">Chengkuizengella axinellae</name>
    <dbReference type="NCBI Taxonomy" id="3064388"/>
    <lineage>
        <taxon>Bacteria</taxon>
        <taxon>Bacillati</taxon>
        <taxon>Bacillota</taxon>
        <taxon>Bacilli</taxon>
        <taxon>Bacillales</taxon>
        <taxon>Paenibacillaceae</taxon>
        <taxon>Chengkuizengella</taxon>
    </lineage>
</organism>
<dbReference type="Pfam" id="PF16472">
    <property type="entry name" value="DUF5050"/>
    <property type="match status" value="2"/>
</dbReference>
<dbReference type="PANTHER" id="PTHR43308">
    <property type="entry name" value="OUTER MEMBRANE PROTEIN ALPHA-RELATED"/>
    <property type="match status" value="1"/>
</dbReference>
<sequence>MNFNKYITLFIFLLVLISGIFITSIAEAETEFIDVSNNHWAKNEIEFLVEKKFIGGFDDGTFKPDDYITRAQAFVIISKILELNVENRSNIILNEVDSNHWAYNEILFILDEELYKPDGTFKPDQPLQRDELAMLLVIAFSLEGESSIEYSDIERDYWAYDFINKLAANRISYGFDNNFKPKEFVTRAQFSTFLARILNDYFKLSISFIETTHDDNISNLKNLQPNHLWIISFPDTITHDDFNKNTVYILDSNDVKLKSYLKIQDNKGYIYSPDLGYTFGEDYSLHISKDITSVEEDTILHFNIRENNRDIDLGEKQEISSFLTNVYYGGDENRWDVEVKFYEYNFPSHLEVYVDDTKLDYVYKPCEINGCGFYGTYSFKGTVEAPSSEYIKNNVNVQYVGGEDPNQYISDYKVIENDFNIILNDENEYRGNSISNSLDIGSFTAESEKYIFHEQTVHNLYRTNKLTNYTEEVMSFRKLAPKGMISNFNYKDGWIYVNSISKGDSKIIKINEDGSSVIHLADFSFENMQIVGDWIYGGLNDGIYKMDLNGDELIKIADVNDPANLAVYKGWIFYNNDGFYAIRTNGEDKQKILNKSIYDYFVTDNGIYAVLESPSIAFNTAHKNSYLYKIALDGTEIKKISNDLFIQSMNYYDGWLYFNGYDFNISENIGIYKIKIHDNSTYDIIHIKDNIHVNGGFYINGDTMYFEQFLGGIVAVYKLKIDGTEYEYLP</sequence>
<reference evidence="2 3" key="1">
    <citation type="submission" date="2023-08" db="EMBL/GenBank/DDBJ databases">
        <authorList>
            <person name="Park J.-S."/>
        </authorList>
    </citation>
    <scope>NUCLEOTIDE SEQUENCE [LARGE SCALE GENOMIC DNA]</scope>
    <source>
        <strain evidence="2 3">2205SS18-9</strain>
    </source>
</reference>
<dbReference type="InterPro" id="IPR032485">
    <property type="entry name" value="LRP1-like_beta_prop"/>
</dbReference>
<accession>A0ABT9J3Z9</accession>
<name>A0ABT9J3Z9_9BACL</name>
<proteinExistence type="predicted"/>
<gene>
    <name evidence="2" type="ORF">Q5Y73_18895</name>
</gene>
<dbReference type="InterPro" id="IPR001119">
    <property type="entry name" value="SLH_dom"/>
</dbReference>
<evidence type="ECO:0000313" key="2">
    <source>
        <dbReference type="EMBL" id="MDP5276167.1"/>
    </source>
</evidence>